<name>A0A5J4VPA4_9EUKA</name>
<gene>
    <name evidence="1" type="ORF">EZS28_020381</name>
</gene>
<dbReference type="Proteomes" id="UP000324800">
    <property type="component" value="Unassembled WGS sequence"/>
</dbReference>
<comment type="caution">
    <text evidence="1">The sequence shown here is derived from an EMBL/GenBank/DDBJ whole genome shotgun (WGS) entry which is preliminary data.</text>
</comment>
<sequence length="110" mass="12303">MSRERSSNDCSTQLAIPTLVAESDQASIKICQPGKKRRRTEDWRSNQEIKKHLPPGEILAVRLEATEARSSSNESCQGASGVDIDKQQENLRCSRLNPENLGRFNNSEGF</sequence>
<dbReference type="AlphaFoldDB" id="A0A5J4VPA4"/>
<reference evidence="1 2" key="1">
    <citation type="submission" date="2019-03" db="EMBL/GenBank/DDBJ databases">
        <title>Single cell metagenomics reveals metabolic interactions within the superorganism composed of flagellate Streblomastix strix and complex community of Bacteroidetes bacteria on its surface.</title>
        <authorList>
            <person name="Treitli S.C."/>
            <person name="Kolisko M."/>
            <person name="Husnik F."/>
            <person name="Keeling P."/>
            <person name="Hampl V."/>
        </authorList>
    </citation>
    <scope>NUCLEOTIDE SEQUENCE [LARGE SCALE GENOMIC DNA]</scope>
    <source>
        <strain evidence="1">ST1C</strain>
    </source>
</reference>
<accession>A0A5J4VPA4</accession>
<dbReference type="EMBL" id="SNRW01005922">
    <property type="protein sequence ID" value="KAA6384093.1"/>
    <property type="molecule type" value="Genomic_DNA"/>
</dbReference>
<protein>
    <submittedName>
        <fullName evidence="1">Uncharacterized protein</fullName>
    </submittedName>
</protein>
<evidence type="ECO:0000313" key="1">
    <source>
        <dbReference type="EMBL" id="KAA6384093.1"/>
    </source>
</evidence>
<organism evidence="1 2">
    <name type="scientific">Streblomastix strix</name>
    <dbReference type="NCBI Taxonomy" id="222440"/>
    <lineage>
        <taxon>Eukaryota</taxon>
        <taxon>Metamonada</taxon>
        <taxon>Preaxostyla</taxon>
        <taxon>Oxymonadida</taxon>
        <taxon>Streblomastigidae</taxon>
        <taxon>Streblomastix</taxon>
    </lineage>
</organism>
<proteinExistence type="predicted"/>
<evidence type="ECO:0000313" key="2">
    <source>
        <dbReference type="Proteomes" id="UP000324800"/>
    </source>
</evidence>